<dbReference type="SUPFAM" id="SSF52151">
    <property type="entry name" value="FabD/lysophospholipase-like"/>
    <property type="match status" value="1"/>
</dbReference>
<dbReference type="GO" id="GO:0006633">
    <property type="term" value="P:fatty acid biosynthetic process"/>
    <property type="evidence" value="ECO:0007669"/>
    <property type="project" value="TreeGrafter"/>
</dbReference>
<dbReference type="SUPFAM" id="SSF55048">
    <property type="entry name" value="Probable ACP-binding domain of malonyl-CoA ACP transacylase"/>
    <property type="match status" value="1"/>
</dbReference>
<sequence>MSYSQIRDQCPQSVEVACHNSVENSTISGPTEDVELFVKNLQDKGIFTRLVNVSNIAYHSRYIKPAAPLLLKYLQEVIPEPLPRSSKWISTSIPEDQWNTDLAKTSSAEYHTNNLLSPVLFEEGSKHIPKEALVIEIAPHGLLQTILRRSLAANVRNIPLTHKASKNGLSFLLAALGKLYLSGLDLDISVLYPKIEYPVGRGTKSLGSLVHWEHSERWRSSSEDKFTYLASVRNLDISLKDEEYRELVGHRLQNIVVIPTSAYLAIIHEILNRLKTVKADEVIFENLKFKNVVRVPNIGSVSLYIMVQKVTGYFEITLGNDFIGSGRVRTPQAEKLFIDTTKIEITENCVELTENDVYSEFYHRNHKYEGVYKCIKTLHLAKEVIRILYSVLGSVGVIKWNKWYNFIEAMIQQCLFQKGERNQNTMVVSLIQRIAVSLLDLPVEPNDLQVTYDYATGVVSSPGIQICGITVKPIESLGEESRSVSYNTMELRRLLKEKFHCIESGINLGLQTAVENFNRKPINNVIIVEIQTANKLLENNIKNVINKNPHLSLDLSVVQDPTDILTSQAQPIYVIINNVPDKDCINLVASSHVFLLAHTDSDALANSEITQVAEFFVGGISYSLLRKSANSTPLIVSIETDALTSTDLLRENLLWVTQLKSAVASAKEQRVYLVSTVIPVEGIHNFLRNASILAGMQNVRFVFILDKGFPKFNEKESVYKNIFKNDLTLTVIKDGCIGTYITTPFEFQNDTSNAFQTSRNIIDDARIDYLGINVKDETLTLTSERSLQLGNIDYSGITNWGERIMGLASLDLESCKLVPDPVLWWNIPGRCSLEDGATMPYAHVLAYYALIVVAKTKPEATVLVHGGCSAYGLATIVVARKLGCTVFTTVTSEKQKALLTKQFKFLSNHNVFNACNTSFEPQILIATGGVGADVVLNCLSGIMLNATLRCIAEFGNIVQVGKLDVEENTEIGMGIFLRNVSLTTVAPEDICNAPLDVKQEIQKLVSEGLKSVTVRPLYRTIFDCQNVKSILSTLKQPEHIGKAIIRLSNNVSLSQLNINRTSQFICDSKTLYLIYGGTEEMWVDVVEWLIFRGARKLAISSESKLRQLHVNRRLSLYQTYYDLEILFTPTKAHTRNGAFELLSEICSLGPLGAVFVLPNGNCHSENSEIKAVQYLDSALKTTAPKALFINFIDNAAGICHLRADAGFPTHNVQWEKCLEFSDVLYALDNILKFELKDTLIKDKQSKENTFESVQSLYKKLNLLLPSSISNLTEETKNALIIPNFISLPSLCAQTVREIPPVFIIPGMFNTSRVKDLASKLLYPAFCANFPKRMLALETIAALLANVSQNICQQSSLNDITMFYYLKEFK</sequence>
<name>A0A8K0DME0_IGNLU</name>
<organism evidence="4 5">
    <name type="scientific">Ignelater luminosus</name>
    <name type="common">Cucubano</name>
    <name type="synonym">Pyrophorus luminosus</name>
    <dbReference type="NCBI Taxonomy" id="2038154"/>
    <lineage>
        <taxon>Eukaryota</taxon>
        <taxon>Metazoa</taxon>
        <taxon>Ecdysozoa</taxon>
        <taxon>Arthropoda</taxon>
        <taxon>Hexapoda</taxon>
        <taxon>Insecta</taxon>
        <taxon>Pterygota</taxon>
        <taxon>Neoptera</taxon>
        <taxon>Endopterygota</taxon>
        <taxon>Coleoptera</taxon>
        <taxon>Polyphaga</taxon>
        <taxon>Elateriformia</taxon>
        <taxon>Elateroidea</taxon>
        <taxon>Elateridae</taxon>
        <taxon>Agrypninae</taxon>
        <taxon>Pyrophorini</taxon>
        <taxon>Ignelater</taxon>
    </lineage>
</organism>
<comment type="caution">
    <text evidence="4">The sequence shown here is derived from an EMBL/GenBank/DDBJ whole genome shotgun (WGS) entry which is preliminary data.</text>
</comment>
<dbReference type="InterPro" id="IPR042104">
    <property type="entry name" value="PKS_dehydratase_sf"/>
</dbReference>
<dbReference type="GO" id="GO:0016491">
    <property type="term" value="F:oxidoreductase activity"/>
    <property type="evidence" value="ECO:0007669"/>
    <property type="project" value="InterPro"/>
</dbReference>
<feature type="domain" description="Enoyl reductase (ER)" evidence="3">
    <location>
        <begin position="775"/>
        <end position="1045"/>
    </location>
</feature>
<dbReference type="EMBL" id="VTPC01000014">
    <property type="protein sequence ID" value="KAF2906137.1"/>
    <property type="molecule type" value="Genomic_DNA"/>
</dbReference>
<dbReference type="Gene3D" id="3.10.129.110">
    <property type="entry name" value="Polyketide synthase dehydratase"/>
    <property type="match status" value="1"/>
</dbReference>
<dbReference type="Pfam" id="PF00107">
    <property type="entry name" value="ADH_zinc_N"/>
    <property type="match status" value="1"/>
</dbReference>
<dbReference type="InterPro" id="IPR036291">
    <property type="entry name" value="NAD(P)-bd_dom_sf"/>
</dbReference>
<dbReference type="Gene3D" id="3.90.180.10">
    <property type="entry name" value="Medium-chain alcohol dehydrogenases, catalytic domain"/>
    <property type="match status" value="1"/>
</dbReference>
<dbReference type="OrthoDB" id="3509362at2759"/>
<evidence type="ECO:0000313" key="4">
    <source>
        <dbReference type="EMBL" id="KAF2906137.1"/>
    </source>
</evidence>
<dbReference type="Pfam" id="PF21149">
    <property type="entry name" value="FAS_pseudo-KR"/>
    <property type="match status" value="1"/>
</dbReference>
<dbReference type="Pfam" id="PF00698">
    <property type="entry name" value="Acyl_transf_1"/>
    <property type="match status" value="1"/>
</dbReference>
<evidence type="ECO:0000256" key="1">
    <source>
        <dbReference type="ARBA" id="ARBA00023268"/>
    </source>
</evidence>
<dbReference type="InterPro" id="IPR016035">
    <property type="entry name" value="Acyl_Trfase/lysoPLipase"/>
</dbReference>
<dbReference type="PANTHER" id="PTHR43775">
    <property type="entry name" value="FATTY ACID SYNTHASE"/>
    <property type="match status" value="1"/>
</dbReference>
<dbReference type="InterPro" id="IPR016036">
    <property type="entry name" value="Malonyl_transacylase_ACP-bd"/>
</dbReference>
<dbReference type="Proteomes" id="UP000801492">
    <property type="component" value="Unassembled WGS sequence"/>
</dbReference>
<dbReference type="InterPro" id="IPR013149">
    <property type="entry name" value="ADH-like_C"/>
</dbReference>
<dbReference type="Gene3D" id="3.30.70.3290">
    <property type="match status" value="1"/>
</dbReference>
<feature type="non-terminal residue" evidence="4">
    <location>
        <position position="1369"/>
    </location>
</feature>
<dbReference type="GO" id="GO:0004312">
    <property type="term" value="F:fatty acid synthase activity"/>
    <property type="evidence" value="ECO:0007669"/>
    <property type="project" value="TreeGrafter"/>
</dbReference>
<reference evidence="4" key="1">
    <citation type="submission" date="2019-08" db="EMBL/GenBank/DDBJ databases">
        <title>The genome of the North American firefly Photinus pyralis.</title>
        <authorList>
            <consortium name="Photinus pyralis genome working group"/>
            <person name="Fallon T.R."/>
            <person name="Sander Lower S.E."/>
            <person name="Weng J.-K."/>
        </authorList>
    </citation>
    <scope>NUCLEOTIDE SEQUENCE</scope>
    <source>
        <strain evidence="4">TRF0915ILg1</strain>
        <tissue evidence="4">Whole body</tissue>
    </source>
</reference>
<evidence type="ECO:0000259" key="3">
    <source>
        <dbReference type="SMART" id="SM00829"/>
    </source>
</evidence>
<gene>
    <name evidence="4" type="ORF">ILUMI_00041</name>
</gene>
<proteinExistence type="predicted"/>
<dbReference type="InterPro" id="IPR014043">
    <property type="entry name" value="Acyl_transferase_dom"/>
</dbReference>
<evidence type="ECO:0000313" key="5">
    <source>
        <dbReference type="Proteomes" id="UP000801492"/>
    </source>
</evidence>
<evidence type="ECO:0000259" key="2">
    <source>
        <dbReference type="SMART" id="SM00827"/>
    </source>
</evidence>
<dbReference type="SUPFAM" id="SSF51735">
    <property type="entry name" value="NAD(P)-binding Rossmann-fold domains"/>
    <property type="match status" value="1"/>
</dbReference>
<dbReference type="PANTHER" id="PTHR43775:SF23">
    <property type="entry name" value="FATTY ACID SYNTHASE 3"/>
    <property type="match status" value="1"/>
</dbReference>
<keyword evidence="5" id="KW-1185">Reference proteome</keyword>
<dbReference type="Gene3D" id="3.30.70.250">
    <property type="entry name" value="Malonyl-CoA ACP transacylase, ACP-binding"/>
    <property type="match status" value="1"/>
</dbReference>
<dbReference type="InterPro" id="IPR049391">
    <property type="entry name" value="FAS_pseudo-KR"/>
</dbReference>
<dbReference type="Gene3D" id="1.10.287.1960">
    <property type="match status" value="1"/>
</dbReference>
<dbReference type="InterPro" id="IPR050091">
    <property type="entry name" value="PKS_NRPS_Biosynth_Enz"/>
</dbReference>
<keyword evidence="1" id="KW-0511">Multifunctional enzyme</keyword>
<dbReference type="SMART" id="SM00827">
    <property type="entry name" value="PKS_AT"/>
    <property type="match status" value="1"/>
</dbReference>
<dbReference type="CDD" id="cd05195">
    <property type="entry name" value="enoyl_red"/>
    <property type="match status" value="1"/>
</dbReference>
<feature type="domain" description="Malonyl-CoA:ACP transacylase (MAT)" evidence="2">
    <location>
        <begin position="1"/>
        <end position="176"/>
    </location>
</feature>
<dbReference type="InterPro" id="IPR020843">
    <property type="entry name" value="ER"/>
</dbReference>
<dbReference type="SMART" id="SM00829">
    <property type="entry name" value="PKS_ER"/>
    <property type="match status" value="1"/>
</dbReference>
<protein>
    <submittedName>
        <fullName evidence="4">Uncharacterized protein</fullName>
    </submittedName>
</protein>
<accession>A0A8K0DME0</accession>